<gene>
    <name evidence="12" type="ORF">NHX12_032309</name>
</gene>
<dbReference type="PANTHER" id="PTHR10155:SF11">
    <property type="entry name" value="SUPPRESSOR OF CYTOKINE SIGNALING 3"/>
    <property type="match status" value="1"/>
</dbReference>
<dbReference type="FunFam" id="1.10.750.20:FF:000002">
    <property type="entry name" value="Suppressor of cytokine signaling 2"/>
    <property type="match status" value="1"/>
</dbReference>
<dbReference type="Gene3D" id="1.10.750.20">
    <property type="entry name" value="SOCS box"/>
    <property type="match status" value="1"/>
</dbReference>
<dbReference type="InterPro" id="IPR036860">
    <property type="entry name" value="SH2_dom_sf"/>
</dbReference>
<dbReference type="OrthoDB" id="6426624at2759"/>
<evidence type="ECO:0000256" key="9">
    <source>
        <dbReference type="PROSITE-ProRule" id="PRU00191"/>
    </source>
</evidence>
<dbReference type="InterPro" id="IPR000980">
    <property type="entry name" value="SH2"/>
</dbReference>
<dbReference type="CDD" id="cd10384">
    <property type="entry name" value="SH2_SOCS3"/>
    <property type="match status" value="1"/>
</dbReference>
<evidence type="ECO:0000256" key="1">
    <source>
        <dbReference type="ARBA" id="ARBA00004906"/>
    </source>
</evidence>
<comment type="caution">
    <text evidence="12">The sequence shown here is derived from an EMBL/GenBank/DDBJ whole genome shotgun (WGS) entry which is preliminary data.</text>
</comment>
<keyword evidence="5" id="KW-0734">Signal transduction inhibitor</keyword>
<dbReference type="GO" id="GO:0009968">
    <property type="term" value="P:negative regulation of signal transduction"/>
    <property type="evidence" value="ECO:0007669"/>
    <property type="project" value="UniProtKB-KW"/>
</dbReference>
<dbReference type="InterPro" id="IPR001496">
    <property type="entry name" value="SOCS_box"/>
</dbReference>
<feature type="domain" description="SOCS box" evidence="11">
    <location>
        <begin position="160"/>
        <end position="213"/>
    </location>
</feature>
<comment type="pathway">
    <text evidence="1">Protein modification; protein ubiquitination.</text>
</comment>
<evidence type="ECO:0000313" key="12">
    <source>
        <dbReference type="EMBL" id="KAJ3601338.1"/>
    </source>
</evidence>
<evidence type="ECO:0000259" key="11">
    <source>
        <dbReference type="PROSITE" id="PS50225"/>
    </source>
</evidence>
<dbReference type="PROSITE" id="PS50225">
    <property type="entry name" value="SOCS"/>
    <property type="match status" value="1"/>
</dbReference>
<dbReference type="GO" id="GO:0046935">
    <property type="term" value="F:1-phosphatidylinositol-3-kinase regulator activity"/>
    <property type="evidence" value="ECO:0007669"/>
    <property type="project" value="TreeGrafter"/>
</dbReference>
<evidence type="ECO:0000256" key="8">
    <source>
        <dbReference type="ARBA" id="ARBA00045798"/>
    </source>
</evidence>
<dbReference type="AlphaFoldDB" id="A0A9Q0E953"/>
<reference evidence="12" key="1">
    <citation type="submission" date="2022-07" db="EMBL/GenBank/DDBJ databases">
        <title>Chromosome-level genome of Muraenolepis orangiensis.</title>
        <authorList>
            <person name="Kim J."/>
        </authorList>
    </citation>
    <scope>NUCLEOTIDE SEQUENCE</scope>
    <source>
        <strain evidence="12">KU_S4_2022</strain>
        <tissue evidence="12">Muscle</tissue>
    </source>
</reference>
<evidence type="ECO:0000313" key="13">
    <source>
        <dbReference type="Proteomes" id="UP001148018"/>
    </source>
</evidence>
<dbReference type="EMBL" id="JANIIK010000047">
    <property type="protein sequence ID" value="KAJ3601338.1"/>
    <property type="molecule type" value="Genomic_DNA"/>
</dbReference>
<keyword evidence="13" id="KW-1185">Reference proteome</keyword>
<keyword evidence="7 9" id="KW-0727">SH2 domain</keyword>
<protein>
    <recommendedName>
        <fullName evidence="2">Suppressor of cytokine signaling 3</fullName>
    </recommendedName>
</protein>
<dbReference type="Gene3D" id="3.30.505.10">
    <property type="entry name" value="SH2 domain"/>
    <property type="match status" value="1"/>
</dbReference>
<dbReference type="GO" id="GO:0035556">
    <property type="term" value="P:intracellular signal transduction"/>
    <property type="evidence" value="ECO:0007669"/>
    <property type="project" value="InterPro"/>
</dbReference>
<evidence type="ECO:0000256" key="3">
    <source>
        <dbReference type="ARBA" id="ARBA00022553"/>
    </source>
</evidence>
<dbReference type="Proteomes" id="UP001148018">
    <property type="component" value="Unassembled WGS sequence"/>
</dbReference>
<dbReference type="SMART" id="SM00252">
    <property type="entry name" value="SH2"/>
    <property type="match status" value="1"/>
</dbReference>
<name>A0A9Q0E953_9TELE</name>
<dbReference type="InterPro" id="IPR036036">
    <property type="entry name" value="SOCS_box-like_dom_sf"/>
</dbReference>
<dbReference type="SUPFAM" id="SSF158235">
    <property type="entry name" value="SOCS box-like"/>
    <property type="match status" value="1"/>
</dbReference>
<proteinExistence type="predicted"/>
<dbReference type="GO" id="GO:0005942">
    <property type="term" value="C:phosphatidylinositol 3-kinase complex"/>
    <property type="evidence" value="ECO:0007669"/>
    <property type="project" value="TreeGrafter"/>
</dbReference>
<evidence type="ECO:0000256" key="7">
    <source>
        <dbReference type="ARBA" id="ARBA00022999"/>
    </source>
</evidence>
<dbReference type="PRINTS" id="PR00401">
    <property type="entry name" value="SH2DOMAIN"/>
</dbReference>
<dbReference type="PANTHER" id="PTHR10155">
    <property type="entry name" value="PHOSPHATIDYLINOSITOL 3-KINASE REGULATORY SUBUNIT"/>
    <property type="match status" value="1"/>
</dbReference>
<evidence type="ECO:0000256" key="5">
    <source>
        <dbReference type="ARBA" id="ARBA00022700"/>
    </source>
</evidence>
<dbReference type="SUPFAM" id="SSF55550">
    <property type="entry name" value="SH2 domain"/>
    <property type="match status" value="1"/>
</dbReference>
<accession>A0A9Q0E953</accession>
<dbReference type="InterPro" id="IPR035863">
    <property type="entry name" value="SOCS3_SH2"/>
</dbReference>
<dbReference type="Pfam" id="PF07525">
    <property type="entry name" value="SOCS_box"/>
    <property type="match status" value="1"/>
</dbReference>
<keyword evidence="4" id="KW-0341">Growth regulation</keyword>
<evidence type="ECO:0000256" key="4">
    <source>
        <dbReference type="ARBA" id="ARBA00022604"/>
    </source>
</evidence>
<evidence type="ECO:0000256" key="6">
    <source>
        <dbReference type="ARBA" id="ARBA00022786"/>
    </source>
</evidence>
<sequence length="214" mass="23557">MVTYSKLTSAMSSGPVDSSMRLPQRYKTFSSKAQYQLVLAAVRKLQECGFYWGAITGKEANALLATESRGTFLVRDSSDHRHFFTLSVRTAADTKNLRIQCDAGAFFLQTDAKSGHAMPRFDCVLHLVHHYMSQGKAAAAAALGSARCCCGNSYYIYSGGMKTPLELIKPLSSTLSSLQHLCRKTVNGHLDLSSKSEQLPQSLKEFLQEYDAPI</sequence>
<dbReference type="SMART" id="SM00969">
    <property type="entry name" value="SOCS_box"/>
    <property type="match status" value="1"/>
</dbReference>
<feature type="domain" description="SH2" evidence="10">
    <location>
        <begin position="50"/>
        <end position="171"/>
    </location>
</feature>
<dbReference type="PROSITE" id="PS50001">
    <property type="entry name" value="SH2"/>
    <property type="match status" value="1"/>
</dbReference>
<dbReference type="Pfam" id="PF00017">
    <property type="entry name" value="SH2"/>
    <property type="match status" value="1"/>
</dbReference>
<evidence type="ECO:0000256" key="2">
    <source>
        <dbReference type="ARBA" id="ARBA00021410"/>
    </source>
</evidence>
<dbReference type="SMART" id="SM00253">
    <property type="entry name" value="SOCS"/>
    <property type="match status" value="1"/>
</dbReference>
<keyword evidence="3" id="KW-0597">Phosphoprotein</keyword>
<evidence type="ECO:0000259" key="10">
    <source>
        <dbReference type="PROSITE" id="PS50001"/>
    </source>
</evidence>
<keyword evidence="6" id="KW-0833">Ubl conjugation pathway</keyword>
<dbReference type="GO" id="GO:0046854">
    <property type="term" value="P:phosphatidylinositol phosphate biosynthetic process"/>
    <property type="evidence" value="ECO:0007669"/>
    <property type="project" value="TreeGrafter"/>
</dbReference>
<organism evidence="12 13">
    <name type="scientific">Muraenolepis orangiensis</name>
    <name type="common">Patagonian moray cod</name>
    <dbReference type="NCBI Taxonomy" id="630683"/>
    <lineage>
        <taxon>Eukaryota</taxon>
        <taxon>Metazoa</taxon>
        <taxon>Chordata</taxon>
        <taxon>Craniata</taxon>
        <taxon>Vertebrata</taxon>
        <taxon>Euteleostomi</taxon>
        <taxon>Actinopterygii</taxon>
        <taxon>Neopterygii</taxon>
        <taxon>Teleostei</taxon>
        <taxon>Neoteleostei</taxon>
        <taxon>Acanthomorphata</taxon>
        <taxon>Zeiogadaria</taxon>
        <taxon>Gadariae</taxon>
        <taxon>Gadiformes</taxon>
        <taxon>Muraenolepidoidei</taxon>
        <taxon>Muraenolepididae</taxon>
        <taxon>Muraenolepis</taxon>
    </lineage>
</organism>
<dbReference type="FunFam" id="3.30.505.10:FF:000066">
    <property type="entry name" value="suppressor of cytokine signaling 3"/>
    <property type="match status" value="1"/>
</dbReference>
<comment type="function">
    <text evidence="8">SOCS family proteins form part of a classical negative feedback system that regulates cytokine signal transduction. SOCS3 is involved in negative regulation of cytokines that signal through the JAK/STAT pathway. Inhibits cytokine signal transduction by binding to tyrosine kinase receptors including IL6ST/gp130, LIF, erythropoietin, insulin, IL12, GCSF and leptin receptors. Binding to JAK2 inhibits its kinase activity and regulates IL6 signaling. Suppresses fetal liver erythropoiesis. Regulates onset and maintenance of allergic responses mediated by T-helper type 2 cells. Probable substrate recognition component of a SCF-like ECS (Elongin BC-CUL2/5-SOCS-box protein) E3 ubiquitin-protein ligase complex which mediates the ubiquitination and subsequent proteasomal degradation of target proteins.</text>
</comment>